<protein>
    <submittedName>
        <fullName evidence="2">Uncharacterized protein</fullName>
    </submittedName>
</protein>
<feature type="transmembrane region" description="Helical" evidence="1">
    <location>
        <begin position="69"/>
        <end position="90"/>
    </location>
</feature>
<dbReference type="Proteomes" id="UP000321945">
    <property type="component" value="Unassembled WGS sequence"/>
</dbReference>
<reference evidence="2 3" key="1">
    <citation type="submission" date="2019-08" db="EMBL/GenBank/DDBJ databases">
        <title>Genome of Aequorivita lipolytica Y10-2 (type strain).</title>
        <authorList>
            <person name="Bowman J.P."/>
        </authorList>
    </citation>
    <scope>NUCLEOTIDE SEQUENCE [LARGE SCALE GENOMIC DNA]</scope>
    <source>
        <strain evidence="2 3">Y10-2</strain>
    </source>
</reference>
<gene>
    <name evidence="2" type="ORF">ESV24_13280</name>
</gene>
<feature type="transmembrane region" description="Helical" evidence="1">
    <location>
        <begin position="129"/>
        <end position="148"/>
    </location>
</feature>
<sequence length="201" mass="22987">MMSNKSTNTKFAPQETETVTGFLTLTNKSKISVYLIAVAVLAVISPFLHVLYLIDDKEGIFGFSYMSSFMYSLSLPTMALCSGLLLKYVGTLLPHFNLYFKYISYSFLFVGIFFMVYTFVPMFDFSTSIYFTGLLVVSVILTVASHYLHKAVLTTEERLKKIISKLFDFIILETPRKHVSEEKQIDYVISYEKIINEIGDE</sequence>
<dbReference type="RefSeq" id="WP_146951076.1">
    <property type="nucleotide sequence ID" value="NZ_CBCRZQ010000011.1"/>
</dbReference>
<keyword evidence="1" id="KW-0812">Transmembrane</keyword>
<feature type="transmembrane region" description="Helical" evidence="1">
    <location>
        <begin position="102"/>
        <end position="123"/>
    </location>
</feature>
<keyword evidence="1" id="KW-0472">Membrane</keyword>
<feature type="transmembrane region" description="Helical" evidence="1">
    <location>
        <begin position="33"/>
        <end position="54"/>
    </location>
</feature>
<organism evidence="2 3">
    <name type="scientific">Aequorivita lipolytica</name>
    <dbReference type="NCBI Taxonomy" id="153267"/>
    <lineage>
        <taxon>Bacteria</taxon>
        <taxon>Pseudomonadati</taxon>
        <taxon>Bacteroidota</taxon>
        <taxon>Flavobacteriia</taxon>
        <taxon>Flavobacteriales</taxon>
        <taxon>Flavobacteriaceae</taxon>
        <taxon>Aequorivita</taxon>
    </lineage>
</organism>
<dbReference type="AlphaFoldDB" id="A0A5C6YLZ8"/>
<evidence type="ECO:0000313" key="3">
    <source>
        <dbReference type="Proteomes" id="UP000321945"/>
    </source>
</evidence>
<evidence type="ECO:0000313" key="2">
    <source>
        <dbReference type="EMBL" id="TXD68253.1"/>
    </source>
</evidence>
<dbReference type="OrthoDB" id="1443242at2"/>
<accession>A0A5C6YLZ8</accession>
<name>A0A5C6YLZ8_9FLAO</name>
<keyword evidence="1" id="KW-1133">Transmembrane helix</keyword>
<comment type="caution">
    <text evidence="2">The sequence shown here is derived from an EMBL/GenBank/DDBJ whole genome shotgun (WGS) entry which is preliminary data.</text>
</comment>
<proteinExistence type="predicted"/>
<keyword evidence="3" id="KW-1185">Reference proteome</keyword>
<dbReference type="EMBL" id="VORU01000013">
    <property type="protein sequence ID" value="TXD68253.1"/>
    <property type="molecule type" value="Genomic_DNA"/>
</dbReference>
<evidence type="ECO:0000256" key="1">
    <source>
        <dbReference type="SAM" id="Phobius"/>
    </source>
</evidence>